<dbReference type="NCBIfam" id="NF038128">
    <property type="entry name" value="choice_anch_J"/>
    <property type="match status" value="1"/>
</dbReference>
<dbReference type="InterPro" id="IPR013783">
    <property type="entry name" value="Ig-like_fold"/>
</dbReference>
<name>A0A4R5DTH9_9BACT</name>
<dbReference type="InterPro" id="IPR026444">
    <property type="entry name" value="Secre_tail"/>
</dbReference>
<dbReference type="Gene3D" id="2.60.120.200">
    <property type="match status" value="1"/>
</dbReference>
<dbReference type="EMBL" id="SMFL01000004">
    <property type="protein sequence ID" value="TDE15714.1"/>
    <property type="molecule type" value="Genomic_DNA"/>
</dbReference>
<keyword evidence="4" id="KW-0732">Signal</keyword>
<keyword evidence="2" id="KW-0645">Protease</keyword>
<sequence>MELLDQKFRANPSLKASFTNREAVLQRMINQRIAAGNTLKTGELVTIPVVFHVVLSRQSLVTDAQIRAQLDTINQDYAGLNGSASKIPSYFQSLFGKSGIKFALAQRTPNDEPATGIVRYSTTRSSFDYTTDYVKHVSTGGAESWDTDKYLNIWICDLSGSTLGYATFPDDGNKAEQGVAIDYGSLPGGSTTNYNYGKTLTHELGHFFNLYHIWGDDNGSCSGTDQIADTPNQGNSTSSLHTGVLTDNCTTTSPGIMYQNYMDYTPDAGLFMFTTLQVARMEAAFTTYRSILASSNGATPVNLKNRDAYTKAILSPSQRLCSANFTPQITLRNQGLETLTSVTINARVDDGTVTSYRWTGSLATYQEATVTLSALATQEGNHVLTIYTTLPNGAADEDVSNDAISEEFMFYQPVAPPVLESFENTFLPVGWDIVNEDAGSTTWEKTALGAKTGSASVRIANFNSLQTVGQKDYLRSPTVNIANTDSAFVSFQVAAASYTSTSTQNNVWDTLQVLISTDCGLTYTSLYKKWGSTLITRSGTTRTAFVPGPTEWRKEEINIGSFINSGNVLIAFLNIAGNENDLYLDDINIRTVTVNPNLKEEGFLVTPNPTDGAISVQFYPHPAGLKGIYIYNSSGQLVEQRLTTNGVVSTNVYDFTLNSASAGLYIVRAVFEDKVLTKKFVKIK</sequence>
<comment type="caution">
    <text evidence="11">The sequence shown here is derived from an EMBL/GenBank/DDBJ whole genome shotgun (WGS) entry which is preliminary data.</text>
</comment>
<accession>A0A4R5DTH9</accession>
<evidence type="ECO:0000256" key="4">
    <source>
        <dbReference type="ARBA" id="ARBA00022729"/>
    </source>
</evidence>
<keyword evidence="7" id="KW-0482">Metalloprotease</keyword>
<keyword evidence="5" id="KW-0378">Hydrolase</keyword>
<evidence type="ECO:0000256" key="2">
    <source>
        <dbReference type="ARBA" id="ARBA00022670"/>
    </source>
</evidence>
<dbReference type="GO" id="GO:0046872">
    <property type="term" value="F:metal ion binding"/>
    <property type="evidence" value="ECO:0007669"/>
    <property type="project" value="UniProtKB-KW"/>
</dbReference>
<dbReference type="Pfam" id="PF18962">
    <property type="entry name" value="Por_Secre_tail"/>
    <property type="match status" value="1"/>
</dbReference>
<dbReference type="NCBIfam" id="TIGR04183">
    <property type="entry name" value="Por_Secre_tail"/>
    <property type="match status" value="1"/>
</dbReference>
<dbReference type="InterPro" id="IPR008754">
    <property type="entry name" value="Peptidase_M43"/>
</dbReference>
<evidence type="ECO:0000256" key="5">
    <source>
        <dbReference type="ARBA" id="ARBA00022801"/>
    </source>
</evidence>
<dbReference type="GO" id="GO:0008237">
    <property type="term" value="F:metallopeptidase activity"/>
    <property type="evidence" value="ECO:0007669"/>
    <property type="project" value="UniProtKB-KW"/>
</dbReference>
<dbReference type="Proteomes" id="UP000294850">
    <property type="component" value="Unassembled WGS sequence"/>
</dbReference>
<dbReference type="PANTHER" id="PTHR47466">
    <property type="match status" value="1"/>
</dbReference>
<evidence type="ECO:0000313" key="12">
    <source>
        <dbReference type="Proteomes" id="UP000294850"/>
    </source>
</evidence>
<evidence type="ECO:0000256" key="6">
    <source>
        <dbReference type="ARBA" id="ARBA00022833"/>
    </source>
</evidence>
<dbReference type="Gene3D" id="3.40.390.10">
    <property type="entry name" value="Collagenase (Catalytic Domain)"/>
    <property type="match status" value="1"/>
</dbReference>
<dbReference type="SUPFAM" id="SSF55486">
    <property type="entry name" value="Metalloproteases ('zincins'), catalytic domain"/>
    <property type="match status" value="1"/>
</dbReference>
<dbReference type="AlphaFoldDB" id="A0A4R5DTH9"/>
<dbReference type="CDD" id="cd04275">
    <property type="entry name" value="ZnMc_pappalysin_like"/>
    <property type="match status" value="1"/>
</dbReference>
<evidence type="ECO:0000256" key="7">
    <source>
        <dbReference type="ARBA" id="ARBA00023049"/>
    </source>
</evidence>
<keyword evidence="3" id="KW-0479">Metal-binding</keyword>
<dbReference type="OrthoDB" id="6278496at2"/>
<protein>
    <submittedName>
        <fullName evidence="11">T9SS type A sorting domain-containing protein</fullName>
    </submittedName>
</protein>
<dbReference type="Pfam" id="PF05572">
    <property type="entry name" value="Peptidase_M43"/>
    <property type="match status" value="1"/>
</dbReference>
<keyword evidence="12" id="KW-1185">Reference proteome</keyword>
<comment type="similarity">
    <text evidence="1">Belongs to the peptidase M43B family.</text>
</comment>
<proteinExistence type="inferred from homology"/>
<evidence type="ECO:0000259" key="9">
    <source>
        <dbReference type="Pfam" id="PF05572"/>
    </source>
</evidence>
<dbReference type="GO" id="GO:0006508">
    <property type="term" value="P:proteolysis"/>
    <property type="evidence" value="ECO:0007669"/>
    <property type="project" value="UniProtKB-KW"/>
</dbReference>
<reference evidence="11 12" key="1">
    <citation type="submission" date="2019-03" db="EMBL/GenBank/DDBJ databases">
        <title>Dyadobacter AR-3-6 sp. nov., isolated from arctic soil.</title>
        <authorList>
            <person name="Chaudhary D.K."/>
        </authorList>
    </citation>
    <scope>NUCLEOTIDE SEQUENCE [LARGE SCALE GENOMIC DNA]</scope>
    <source>
        <strain evidence="11 12">AR-3-6</strain>
    </source>
</reference>
<evidence type="ECO:0000256" key="8">
    <source>
        <dbReference type="ARBA" id="ARBA00023157"/>
    </source>
</evidence>
<keyword evidence="6" id="KW-0862">Zinc</keyword>
<feature type="domain" description="Secretion system C-terminal sorting" evidence="10">
    <location>
        <begin position="607"/>
        <end position="681"/>
    </location>
</feature>
<evidence type="ECO:0000256" key="1">
    <source>
        <dbReference type="ARBA" id="ARBA00008721"/>
    </source>
</evidence>
<keyword evidence="8" id="KW-1015">Disulfide bond</keyword>
<evidence type="ECO:0000313" key="11">
    <source>
        <dbReference type="EMBL" id="TDE15714.1"/>
    </source>
</evidence>
<dbReference type="InterPro" id="IPR024079">
    <property type="entry name" value="MetalloPept_cat_dom_sf"/>
</dbReference>
<gene>
    <name evidence="11" type="ORF">E0F88_13105</name>
</gene>
<dbReference type="PANTHER" id="PTHR47466:SF1">
    <property type="entry name" value="METALLOPROTEASE MEP1 (AFU_ORTHOLOGUE AFUA_1G07730)-RELATED"/>
    <property type="match status" value="1"/>
</dbReference>
<evidence type="ECO:0000259" key="10">
    <source>
        <dbReference type="Pfam" id="PF18962"/>
    </source>
</evidence>
<dbReference type="Gene3D" id="2.60.40.10">
    <property type="entry name" value="Immunoglobulins"/>
    <property type="match status" value="1"/>
</dbReference>
<feature type="domain" description="Peptidase M43 pregnancy-associated plasma-A" evidence="9">
    <location>
        <begin position="143"/>
        <end position="284"/>
    </location>
</feature>
<organism evidence="11 12">
    <name type="scientific">Dyadobacter psychrotolerans</name>
    <dbReference type="NCBI Taxonomy" id="2541721"/>
    <lineage>
        <taxon>Bacteria</taxon>
        <taxon>Pseudomonadati</taxon>
        <taxon>Bacteroidota</taxon>
        <taxon>Cytophagia</taxon>
        <taxon>Cytophagales</taxon>
        <taxon>Spirosomataceae</taxon>
        <taxon>Dyadobacter</taxon>
    </lineage>
</organism>
<evidence type="ECO:0000256" key="3">
    <source>
        <dbReference type="ARBA" id="ARBA00022723"/>
    </source>
</evidence>